<organism evidence="1 2">
    <name type="scientific">Undibacterium pigrum</name>
    <dbReference type="NCBI Taxonomy" id="401470"/>
    <lineage>
        <taxon>Bacteria</taxon>
        <taxon>Pseudomonadati</taxon>
        <taxon>Pseudomonadota</taxon>
        <taxon>Betaproteobacteria</taxon>
        <taxon>Burkholderiales</taxon>
        <taxon>Oxalobacteraceae</taxon>
        <taxon>Undibacterium</taxon>
    </lineage>
</organism>
<proteinExistence type="predicted"/>
<sequence>MQHHKAYNMYCKYIFKSRHKIENLFTNDSYEKAWIPQSAAGLMLCYLQHFYNKRLCLGNFADRYSS</sequence>
<gene>
    <name evidence="1" type="ORF">DFR42_101566</name>
</gene>
<reference evidence="1 2" key="1">
    <citation type="submission" date="2018-05" db="EMBL/GenBank/DDBJ databases">
        <title>Genomic Encyclopedia of Type Strains, Phase IV (KMG-IV): sequencing the most valuable type-strain genomes for metagenomic binning, comparative biology and taxonomic classification.</title>
        <authorList>
            <person name="Goeker M."/>
        </authorList>
    </citation>
    <scope>NUCLEOTIDE SEQUENCE [LARGE SCALE GENOMIC DNA]</scope>
    <source>
        <strain evidence="1 2">DSM 19792</strain>
    </source>
</reference>
<dbReference type="Proteomes" id="UP000247792">
    <property type="component" value="Unassembled WGS sequence"/>
</dbReference>
<accession>A0A318JRL3</accession>
<dbReference type="AlphaFoldDB" id="A0A318JRL3"/>
<dbReference type="EMBL" id="QJKB01000001">
    <property type="protein sequence ID" value="PXX46990.1"/>
    <property type="molecule type" value="Genomic_DNA"/>
</dbReference>
<evidence type="ECO:0000313" key="1">
    <source>
        <dbReference type="EMBL" id="PXX46990.1"/>
    </source>
</evidence>
<comment type="caution">
    <text evidence="1">The sequence shown here is derived from an EMBL/GenBank/DDBJ whole genome shotgun (WGS) entry which is preliminary data.</text>
</comment>
<protein>
    <submittedName>
        <fullName evidence="1">Uncharacterized protein</fullName>
    </submittedName>
</protein>
<name>A0A318JRL3_9BURK</name>
<keyword evidence="2" id="KW-1185">Reference proteome</keyword>
<evidence type="ECO:0000313" key="2">
    <source>
        <dbReference type="Proteomes" id="UP000247792"/>
    </source>
</evidence>